<organism evidence="10 11">
    <name type="scientific">Stylonychia lemnae</name>
    <name type="common">Ciliate</name>
    <dbReference type="NCBI Taxonomy" id="5949"/>
    <lineage>
        <taxon>Eukaryota</taxon>
        <taxon>Sar</taxon>
        <taxon>Alveolata</taxon>
        <taxon>Ciliophora</taxon>
        <taxon>Intramacronucleata</taxon>
        <taxon>Spirotrichea</taxon>
        <taxon>Stichotrichia</taxon>
        <taxon>Sporadotrichida</taxon>
        <taxon>Oxytrichidae</taxon>
        <taxon>Stylonychinae</taxon>
        <taxon>Stylonychia</taxon>
    </lineage>
</organism>
<feature type="active site" evidence="8">
    <location>
        <position position="301"/>
    </location>
</feature>
<evidence type="ECO:0000256" key="7">
    <source>
        <dbReference type="PIRSR" id="PIRSR615527-1"/>
    </source>
</evidence>
<reference evidence="10 11" key="1">
    <citation type="submission" date="2014-06" db="EMBL/GenBank/DDBJ databases">
        <authorList>
            <person name="Swart Estienne"/>
        </authorList>
    </citation>
    <scope>NUCLEOTIDE SEQUENCE [LARGE SCALE GENOMIC DNA]</scope>
    <source>
        <strain evidence="10 11">130c</strain>
    </source>
</reference>
<accession>A0A078B5U2</accession>
<dbReference type="GO" id="GO:0005576">
    <property type="term" value="C:extracellular region"/>
    <property type="evidence" value="ECO:0007669"/>
    <property type="project" value="UniProtKB-SubCell"/>
</dbReference>
<dbReference type="Gene3D" id="3.40.50.880">
    <property type="match status" value="1"/>
</dbReference>
<evidence type="ECO:0000256" key="2">
    <source>
        <dbReference type="ARBA" id="ARBA00011083"/>
    </source>
</evidence>
<dbReference type="EMBL" id="CCKQ01017696">
    <property type="protein sequence ID" value="CDW89591.1"/>
    <property type="molecule type" value="Genomic_DNA"/>
</dbReference>
<dbReference type="PROSITE" id="PS51273">
    <property type="entry name" value="GATASE_TYPE_1"/>
    <property type="match status" value="1"/>
</dbReference>
<dbReference type="OMA" id="QFERINY"/>
<sequence length="385" mass="44707">MIFEILICLHIVLYPTASQTANADYGAGLNSGQNTKNMLLQFERINYSSLFKYDKNKAITQMEKTQPSSTPLCNPVIGILTQPVSAGNRQNSEFDQYILDVNREFVELSGSCAVPIRYDLPENELLDLLAKINGVLFTGGALVLINRKTKEQSQYYKTAKFIFNYCLERKDKYNEHFPIFGNCQGFQVLTLIVANDNIDILEKFPALSNNRRVRWAFPNNEVKKESKFFENFSQELIDKMANNNLAYHAHFFAIHSRFYQEIESLRKFFKVIATDTLIFGFSPYTTIIEAHDYPIYAILFHPEYQLQNYTGWLSLATNKNEDTIQIANLISEFYKQESLKNEHKFENQEEFNKLRSEDVLESSYDFLKNLVTVKANRYKKQTQTS</sequence>
<dbReference type="InterPro" id="IPR015527">
    <property type="entry name" value="Pept_C26_g-glut_hydrolase"/>
</dbReference>
<evidence type="ECO:0000256" key="9">
    <source>
        <dbReference type="SAM" id="SignalP"/>
    </source>
</evidence>
<proteinExistence type="inferred from homology"/>
<dbReference type="OrthoDB" id="64220at2759"/>
<evidence type="ECO:0000256" key="4">
    <source>
        <dbReference type="ARBA" id="ARBA00022525"/>
    </source>
</evidence>
<feature type="chain" id="PRO_5001729828" description="folate gamma-glutamyl hydrolase" evidence="9">
    <location>
        <begin position="19"/>
        <end position="385"/>
    </location>
</feature>
<keyword evidence="5 9" id="KW-0732">Signal</keyword>
<evidence type="ECO:0000313" key="11">
    <source>
        <dbReference type="Proteomes" id="UP000039865"/>
    </source>
</evidence>
<keyword evidence="4" id="KW-0964">Secreted</keyword>
<dbReference type="InParanoid" id="A0A078B5U2"/>
<evidence type="ECO:0000256" key="3">
    <source>
        <dbReference type="ARBA" id="ARBA00012886"/>
    </source>
</evidence>
<evidence type="ECO:0000256" key="1">
    <source>
        <dbReference type="ARBA" id="ARBA00004239"/>
    </source>
</evidence>
<dbReference type="SUPFAM" id="SSF52317">
    <property type="entry name" value="Class I glutamine amidotransferase-like"/>
    <property type="match status" value="1"/>
</dbReference>
<dbReference type="PANTHER" id="PTHR11315">
    <property type="entry name" value="PROTEASE FAMILY C26 GAMMA-GLUTAMYL HYDROLASE"/>
    <property type="match status" value="1"/>
</dbReference>
<feature type="signal peptide" evidence="9">
    <location>
        <begin position="1"/>
        <end position="18"/>
    </location>
</feature>
<dbReference type="GO" id="GO:0005773">
    <property type="term" value="C:vacuole"/>
    <property type="evidence" value="ECO:0007669"/>
    <property type="project" value="TreeGrafter"/>
</dbReference>
<dbReference type="EC" id="3.4.19.9" evidence="3 8"/>
<keyword evidence="6 8" id="KW-0378">Hydrolase</keyword>
<evidence type="ECO:0000256" key="8">
    <source>
        <dbReference type="PROSITE-ProRule" id="PRU00607"/>
    </source>
</evidence>
<evidence type="ECO:0000256" key="5">
    <source>
        <dbReference type="ARBA" id="ARBA00022729"/>
    </source>
</evidence>
<dbReference type="PANTHER" id="PTHR11315:SF0">
    <property type="entry name" value="FOLATE GAMMA-GLUTAMYL HYDROLASE"/>
    <property type="match status" value="1"/>
</dbReference>
<comment type="similarity">
    <text evidence="2">Belongs to the peptidase C26 family.</text>
</comment>
<dbReference type="GO" id="GO:0034722">
    <property type="term" value="F:gamma-glutamyl-peptidase activity"/>
    <property type="evidence" value="ECO:0007669"/>
    <property type="project" value="UniProtKB-UniRule"/>
</dbReference>
<dbReference type="AlphaFoldDB" id="A0A078B5U2"/>
<comment type="catalytic activity">
    <reaction evidence="8">
        <text>(6S)-5,6,7,8-tetrahydrofolyl-(gamma-L-Glu)(n) + (n-1) H2O = (6S)-5,6,7,8-tetrahydrofolate + (n-1) L-glutamate</text>
        <dbReference type="Rhea" id="RHEA:56784"/>
        <dbReference type="Rhea" id="RHEA-COMP:14738"/>
        <dbReference type="ChEBI" id="CHEBI:15377"/>
        <dbReference type="ChEBI" id="CHEBI:29985"/>
        <dbReference type="ChEBI" id="CHEBI:57453"/>
        <dbReference type="ChEBI" id="CHEBI:141005"/>
        <dbReference type="EC" id="3.4.19.9"/>
    </reaction>
</comment>
<dbReference type="Pfam" id="PF07722">
    <property type="entry name" value="Peptidase_C26"/>
    <property type="match status" value="1"/>
</dbReference>
<dbReference type="InterPro" id="IPR029062">
    <property type="entry name" value="Class_I_gatase-like"/>
</dbReference>
<dbReference type="Proteomes" id="UP000039865">
    <property type="component" value="Unassembled WGS sequence"/>
</dbReference>
<evidence type="ECO:0000313" key="10">
    <source>
        <dbReference type="EMBL" id="CDW89591.1"/>
    </source>
</evidence>
<dbReference type="InterPro" id="IPR011697">
    <property type="entry name" value="Peptidase_C26"/>
</dbReference>
<feature type="active site" description="Proton donor" evidence="7">
    <location>
        <position position="301"/>
    </location>
</feature>
<dbReference type="GO" id="GO:0046900">
    <property type="term" value="P:tetrahydrofolylpolyglutamate metabolic process"/>
    <property type="evidence" value="ECO:0007669"/>
    <property type="project" value="TreeGrafter"/>
</dbReference>
<dbReference type="PROSITE" id="PS51275">
    <property type="entry name" value="PEPTIDASE_C26_GGH"/>
    <property type="match status" value="1"/>
</dbReference>
<keyword evidence="11" id="KW-1185">Reference proteome</keyword>
<evidence type="ECO:0000256" key="6">
    <source>
        <dbReference type="ARBA" id="ARBA00022801"/>
    </source>
</evidence>
<comment type="subcellular location">
    <subcellularLocation>
        <location evidence="1">Secreted</location>
        <location evidence="1">Extracellular space</location>
    </subcellularLocation>
</comment>
<feature type="active site" description="Nucleophile" evidence="7 8">
    <location>
        <position position="183"/>
    </location>
</feature>
<protein>
    <recommendedName>
        <fullName evidence="3 8">folate gamma-glutamyl hydrolase</fullName>
        <ecNumber evidence="3 8">3.4.19.9</ecNumber>
    </recommendedName>
</protein>
<gene>
    <name evidence="10" type="primary">Contig11517.g12324</name>
    <name evidence="10" type="ORF">STYLEM_18725</name>
</gene>
<name>A0A078B5U2_STYLE</name>